<protein>
    <submittedName>
        <fullName evidence="2">Uncharacterized protein</fullName>
    </submittedName>
</protein>
<evidence type="ECO:0000313" key="2">
    <source>
        <dbReference type="EMBL" id="TKC47689.1"/>
    </source>
</evidence>
<dbReference type="AlphaFoldDB" id="A0A4U1FD77"/>
<sequence>SQKTFWFYKDQIHTSNIIEQNPHSSQCNIIEKGAPEAETQLSESASAAHTACWVFSGRPLLRYGFCSAARKPTAASDRRWQRQQQQRRRQQQQQQWRQQLLPTLSSKVNEEVWSQNMNREKYGKYSAID</sequence>
<feature type="region of interest" description="Disordered" evidence="1">
    <location>
        <begin position="72"/>
        <end position="102"/>
    </location>
</feature>
<name>A0A4U1FD77_MONMO</name>
<reference evidence="3" key="1">
    <citation type="journal article" date="2019" name="IScience">
        <title>Narwhal Genome Reveals Long-Term Low Genetic Diversity despite Current Large Abundance Size.</title>
        <authorList>
            <person name="Westbury M.V."/>
            <person name="Petersen B."/>
            <person name="Garde E."/>
            <person name="Heide-Jorgensen M.P."/>
            <person name="Lorenzen E.D."/>
        </authorList>
    </citation>
    <scope>NUCLEOTIDE SEQUENCE [LARGE SCALE GENOMIC DNA]</scope>
</reference>
<accession>A0A4U1FD77</accession>
<comment type="caution">
    <text evidence="2">The sequence shown here is derived from an EMBL/GenBank/DDBJ whole genome shotgun (WGS) entry which is preliminary data.</text>
</comment>
<proteinExistence type="predicted"/>
<organism evidence="2 3">
    <name type="scientific">Monodon monoceros</name>
    <name type="common">Narwhal</name>
    <name type="synonym">Ceratodon monodon</name>
    <dbReference type="NCBI Taxonomy" id="40151"/>
    <lineage>
        <taxon>Eukaryota</taxon>
        <taxon>Metazoa</taxon>
        <taxon>Chordata</taxon>
        <taxon>Craniata</taxon>
        <taxon>Vertebrata</taxon>
        <taxon>Euteleostomi</taxon>
        <taxon>Mammalia</taxon>
        <taxon>Eutheria</taxon>
        <taxon>Laurasiatheria</taxon>
        <taxon>Artiodactyla</taxon>
        <taxon>Whippomorpha</taxon>
        <taxon>Cetacea</taxon>
        <taxon>Odontoceti</taxon>
        <taxon>Monodontidae</taxon>
        <taxon>Monodon</taxon>
    </lineage>
</organism>
<feature type="non-terminal residue" evidence="2">
    <location>
        <position position="1"/>
    </location>
</feature>
<dbReference type="EMBL" id="RWIC01000198">
    <property type="protein sequence ID" value="TKC47689.1"/>
    <property type="molecule type" value="Genomic_DNA"/>
</dbReference>
<dbReference type="Proteomes" id="UP000308365">
    <property type="component" value="Unassembled WGS sequence"/>
</dbReference>
<evidence type="ECO:0000256" key="1">
    <source>
        <dbReference type="SAM" id="MobiDB-lite"/>
    </source>
</evidence>
<gene>
    <name evidence="2" type="ORF">EI555_007774</name>
</gene>
<feature type="non-terminal residue" evidence="2">
    <location>
        <position position="129"/>
    </location>
</feature>
<evidence type="ECO:0000313" key="3">
    <source>
        <dbReference type="Proteomes" id="UP000308365"/>
    </source>
</evidence>